<evidence type="ECO:0000256" key="4">
    <source>
        <dbReference type="ARBA" id="ARBA00023136"/>
    </source>
</evidence>
<evidence type="ECO:0000313" key="9">
    <source>
        <dbReference type="Proteomes" id="UP000324800"/>
    </source>
</evidence>
<dbReference type="PANTHER" id="PTHR22950">
    <property type="entry name" value="AMINO ACID TRANSPORTER"/>
    <property type="match status" value="1"/>
</dbReference>
<accession>A0A5J4VSJ4</accession>
<feature type="non-terminal residue" evidence="8">
    <location>
        <position position="1"/>
    </location>
</feature>
<evidence type="ECO:0000259" key="7">
    <source>
        <dbReference type="Pfam" id="PF01490"/>
    </source>
</evidence>
<dbReference type="Pfam" id="PF01490">
    <property type="entry name" value="Aa_trans"/>
    <property type="match status" value="1"/>
</dbReference>
<gene>
    <name evidence="8" type="ORF">EZS28_018894</name>
</gene>
<keyword evidence="3 6" id="KW-1133">Transmembrane helix</keyword>
<feature type="transmembrane region" description="Helical" evidence="6">
    <location>
        <begin position="306"/>
        <end position="330"/>
    </location>
</feature>
<sequence>SSLGMLSMMLTVIVMIIRFFSPFNEEVDHSHIQILRPSFSIVQTFSSLCFAFGCQQNIPLIHSEIKERSTKRMNQINVWAVFIVGIFYMFAGIFGYISFTQLFFDNKTTSGNLLTLYADKDPLAVVARIASLITVLFCCPMNSLPARIAFFNIIKAFRTLYLRNKEKNNDNNIEMNNSEISERDYEKNDKKQESNNQEENQSSMYANPLYQQKDKRDEKENVIINQDQQQVQQEVEQHNQPIVYNNPLYRQQDEDNQRALNVVKETINDVEPEKQKENLEQKEQSEQEEGKDYWTDNKIGPFTYDFLRSCAVGSIMIWIVIVLAIVLGQVNFVFDILGSTAGVAVAFMIPALMFWRIIHNPIRFVDATRKCYSKTPEGIKEHQKITEEMLKPAVGCTSWTVLAWVVIVCGVVFGILSLAMAIIFDTSLGDNVNW</sequence>
<dbReference type="OrthoDB" id="655540at2759"/>
<feature type="domain" description="Amino acid transporter transmembrane" evidence="7">
    <location>
        <begin position="4"/>
        <end position="176"/>
    </location>
</feature>
<feature type="transmembrane region" description="Helical" evidence="6">
    <location>
        <begin position="76"/>
        <end position="103"/>
    </location>
</feature>
<feature type="compositionally biased region" description="Basic and acidic residues" evidence="5">
    <location>
        <begin position="271"/>
        <end position="291"/>
    </location>
</feature>
<evidence type="ECO:0000256" key="5">
    <source>
        <dbReference type="SAM" id="MobiDB-lite"/>
    </source>
</evidence>
<keyword evidence="2 6" id="KW-0812">Transmembrane</keyword>
<evidence type="ECO:0000256" key="3">
    <source>
        <dbReference type="ARBA" id="ARBA00022989"/>
    </source>
</evidence>
<dbReference type="GO" id="GO:0016020">
    <property type="term" value="C:membrane"/>
    <property type="evidence" value="ECO:0007669"/>
    <property type="project" value="UniProtKB-SubCell"/>
</dbReference>
<dbReference type="GO" id="GO:0015179">
    <property type="term" value="F:L-amino acid transmembrane transporter activity"/>
    <property type="evidence" value="ECO:0007669"/>
    <property type="project" value="TreeGrafter"/>
</dbReference>
<feature type="transmembrane region" description="Helical" evidence="6">
    <location>
        <begin position="336"/>
        <end position="355"/>
    </location>
</feature>
<feature type="compositionally biased region" description="Basic and acidic residues" evidence="5">
    <location>
        <begin position="180"/>
        <end position="193"/>
    </location>
</feature>
<reference evidence="8 9" key="1">
    <citation type="submission" date="2019-03" db="EMBL/GenBank/DDBJ databases">
        <title>Single cell metagenomics reveals metabolic interactions within the superorganism composed of flagellate Streblomastix strix and complex community of Bacteroidetes bacteria on its surface.</title>
        <authorList>
            <person name="Treitli S.C."/>
            <person name="Kolisko M."/>
            <person name="Husnik F."/>
            <person name="Keeling P."/>
            <person name="Hampl V."/>
        </authorList>
    </citation>
    <scope>NUCLEOTIDE SEQUENCE [LARGE SCALE GENOMIC DNA]</scope>
    <source>
        <strain evidence="8">ST1C</strain>
    </source>
</reference>
<dbReference type="InterPro" id="IPR013057">
    <property type="entry name" value="AA_transpt_TM"/>
</dbReference>
<feature type="region of interest" description="Disordered" evidence="5">
    <location>
        <begin position="266"/>
        <end position="291"/>
    </location>
</feature>
<organism evidence="8 9">
    <name type="scientific">Streblomastix strix</name>
    <dbReference type="NCBI Taxonomy" id="222440"/>
    <lineage>
        <taxon>Eukaryota</taxon>
        <taxon>Metamonada</taxon>
        <taxon>Preaxostyla</taxon>
        <taxon>Oxymonadida</taxon>
        <taxon>Streblomastigidae</taxon>
        <taxon>Streblomastix</taxon>
    </lineage>
</organism>
<evidence type="ECO:0000313" key="8">
    <source>
        <dbReference type="EMBL" id="KAA6385578.1"/>
    </source>
</evidence>
<proteinExistence type="predicted"/>
<comment type="caution">
    <text evidence="8">The sequence shown here is derived from an EMBL/GenBank/DDBJ whole genome shotgun (WGS) entry which is preliminary data.</text>
</comment>
<dbReference type="AlphaFoldDB" id="A0A5J4VSJ4"/>
<evidence type="ECO:0000256" key="1">
    <source>
        <dbReference type="ARBA" id="ARBA00004141"/>
    </source>
</evidence>
<name>A0A5J4VSJ4_9EUKA</name>
<evidence type="ECO:0000256" key="6">
    <source>
        <dbReference type="SAM" id="Phobius"/>
    </source>
</evidence>
<feature type="compositionally biased region" description="Low complexity" evidence="5">
    <location>
        <begin position="194"/>
        <end position="203"/>
    </location>
</feature>
<dbReference type="EMBL" id="SNRW01005203">
    <property type="protein sequence ID" value="KAA6385578.1"/>
    <property type="molecule type" value="Genomic_DNA"/>
</dbReference>
<keyword evidence="4 6" id="KW-0472">Membrane</keyword>
<protein>
    <recommendedName>
        <fullName evidence="7">Amino acid transporter transmembrane domain-containing protein</fullName>
    </recommendedName>
</protein>
<comment type="subcellular location">
    <subcellularLocation>
        <location evidence="1">Membrane</location>
        <topology evidence="1">Multi-pass membrane protein</topology>
    </subcellularLocation>
</comment>
<feature type="transmembrane region" description="Helical" evidence="6">
    <location>
        <begin position="399"/>
        <end position="424"/>
    </location>
</feature>
<feature type="region of interest" description="Disordered" evidence="5">
    <location>
        <begin position="171"/>
        <end position="208"/>
    </location>
</feature>
<dbReference type="Proteomes" id="UP000324800">
    <property type="component" value="Unassembled WGS sequence"/>
</dbReference>
<evidence type="ECO:0000256" key="2">
    <source>
        <dbReference type="ARBA" id="ARBA00022692"/>
    </source>
</evidence>
<feature type="transmembrane region" description="Helical" evidence="6">
    <location>
        <begin position="6"/>
        <end position="23"/>
    </location>
</feature>
<feature type="transmembrane region" description="Helical" evidence="6">
    <location>
        <begin position="123"/>
        <end position="144"/>
    </location>
</feature>